<proteinExistence type="predicted"/>
<reference evidence="2" key="1">
    <citation type="submission" date="2023-07" db="EMBL/GenBank/DDBJ databases">
        <authorList>
            <person name="Xia Y."/>
        </authorList>
    </citation>
    <scope>NUCLEOTIDE SEQUENCE</scope>
    <source>
        <strain evidence="2">F</strain>
    </source>
</reference>
<evidence type="ECO:0000256" key="1">
    <source>
        <dbReference type="SAM" id="Coils"/>
    </source>
</evidence>
<dbReference type="EMBL" id="OR343188">
    <property type="protein sequence ID" value="WNL49715.1"/>
    <property type="molecule type" value="Genomic_DNA"/>
</dbReference>
<organism evidence="2">
    <name type="scientific">Marseillevirus sp</name>
    <dbReference type="NCBI Taxonomy" id="2809551"/>
    <lineage>
        <taxon>Viruses</taxon>
        <taxon>Varidnaviria</taxon>
        <taxon>Bamfordvirae</taxon>
        <taxon>Nucleocytoviricota</taxon>
        <taxon>Megaviricetes</taxon>
        <taxon>Pimascovirales</taxon>
        <taxon>Pimascovirales incertae sedis</taxon>
        <taxon>Marseilleviridae</taxon>
        <taxon>Marseillevirus</taxon>
    </lineage>
</organism>
<name>A0AA96EJZ3_9VIRU</name>
<feature type="coiled-coil region" evidence="1">
    <location>
        <begin position="7"/>
        <end position="34"/>
    </location>
</feature>
<sequence>MEKVLKVHELQSFIALYEEEIRKKKAEVDGLKKELFLEMDRKGKNSLSHEGKIFISRHERTTKSIDTKKMVQENTELAKRYERIKKTWVVNWKKPK</sequence>
<gene>
    <name evidence="2" type="ORF">MarFTMF_199</name>
</gene>
<evidence type="ECO:0000313" key="2">
    <source>
        <dbReference type="EMBL" id="WNL49715.1"/>
    </source>
</evidence>
<protein>
    <submittedName>
        <fullName evidence="2">Uncharacterized protein</fullName>
    </submittedName>
</protein>
<keyword evidence="1" id="KW-0175">Coiled coil</keyword>
<accession>A0AA96EJZ3</accession>